<accession>A0A7X2MYP2</accession>
<dbReference type="AlphaFoldDB" id="A0A7X2MYP2"/>
<gene>
    <name evidence="1" type="ORF">FYJ33_08845</name>
</gene>
<organism evidence="1 2">
    <name type="scientific">Inconstantimicrobium porci</name>
    <dbReference type="NCBI Taxonomy" id="2652291"/>
    <lineage>
        <taxon>Bacteria</taxon>
        <taxon>Bacillati</taxon>
        <taxon>Bacillota</taxon>
        <taxon>Clostridia</taxon>
        <taxon>Eubacteriales</taxon>
        <taxon>Clostridiaceae</taxon>
        <taxon>Inconstantimicrobium</taxon>
    </lineage>
</organism>
<dbReference type="RefSeq" id="WP_154531403.1">
    <property type="nucleotide sequence ID" value="NZ_JAXFSD010000091.1"/>
</dbReference>
<keyword evidence="2" id="KW-1185">Reference proteome</keyword>
<name>A0A7X2MYP2_9CLOT</name>
<comment type="caution">
    <text evidence="1">The sequence shown here is derived from an EMBL/GenBank/DDBJ whole genome shotgun (WGS) entry which is preliminary data.</text>
</comment>
<reference evidence="1 2" key="1">
    <citation type="submission" date="2019-08" db="EMBL/GenBank/DDBJ databases">
        <title>In-depth cultivation of the pig gut microbiome towards novel bacterial diversity and tailored functional studies.</title>
        <authorList>
            <person name="Wylensek D."/>
            <person name="Hitch T.C.A."/>
            <person name="Clavel T."/>
        </authorList>
    </citation>
    <scope>NUCLEOTIDE SEQUENCE [LARGE SCALE GENOMIC DNA]</scope>
    <source>
        <strain evidence="1 2">WCA-383-APC-5B</strain>
    </source>
</reference>
<dbReference type="Proteomes" id="UP000460287">
    <property type="component" value="Unassembled WGS sequence"/>
</dbReference>
<evidence type="ECO:0000313" key="2">
    <source>
        <dbReference type="Proteomes" id="UP000460287"/>
    </source>
</evidence>
<proteinExistence type="predicted"/>
<evidence type="ECO:0000313" key="1">
    <source>
        <dbReference type="EMBL" id="MSR91513.1"/>
    </source>
</evidence>
<sequence length="127" mass="14893">MELFIYKTFNEWYKDKATEVLEGNIQSPADGLIAIDTVEDGKTYRQIFSTKNNFAIVYKYPYGFMPTSREINIYTDCDSWKKCKPIISFKGEVCEDECSEGRCVFINEHGFKHYISLDDIYAVTYER</sequence>
<dbReference type="EMBL" id="VULX01000011">
    <property type="protein sequence ID" value="MSR91513.1"/>
    <property type="molecule type" value="Genomic_DNA"/>
</dbReference>
<protein>
    <submittedName>
        <fullName evidence="1">Uncharacterized protein</fullName>
    </submittedName>
</protein>